<protein>
    <submittedName>
        <fullName evidence="2">Uncharacterized protein</fullName>
    </submittedName>
</protein>
<evidence type="ECO:0000313" key="2">
    <source>
        <dbReference type="EMBL" id="MFL9925955.1"/>
    </source>
</evidence>
<dbReference type="EMBL" id="JAQQFM010000007">
    <property type="protein sequence ID" value="MFL9925955.1"/>
    <property type="molecule type" value="Genomic_DNA"/>
</dbReference>
<dbReference type="RefSeq" id="WP_408159153.1">
    <property type="nucleotide sequence ID" value="NZ_JAQQFM010000007.1"/>
</dbReference>
<reference evidence="2 3" key="1">
    <citation type="journal article" date="2024" name="Chem. Sci.">
        <title>Discovery of megapolipeptins by genome mining of a Burkholderiales bacteria collection.</title>
        <authorList>
            <person name="Paulo B.S."/>
            <person name="Recchia M.J.J."/>
            <person name="Lee S."/>
            <person name="Fergusson C.H."/>
            <person name="Romanowski S.B."/>
            <person name="Hernandez A."/>
            <person name="Krull N."/>
            <person name="Liu D.Y."/>
            <person name="Cavanagh H."/>
            <person name="Bos A."/>
            <person name="Gray C.A."/>
            <person name="Murphy B.T."/>
            <person name="Linington R.G."/>
            <person name="Eustaquio A.S."/>
        </authorList>
    </citation>
    <scope>NUCLEOTIDE SEQUENCE [LARGE SCALE GENOMIC DNA]</scope>
    <source>
        <strain evidence="2 3">RL21-008-BIB-A</strain>
    </source>
</reference>
<proteinExistence type="predicted"/>
<comment type="caution">
    <text evidence="2">The sequence shown here is derived from an EMBL/GenBank/DDBJ whole genome shotgun (WGS) entry which is preliminary data.</text>
</comment>
<name>A0ABW9ADI9_9BURK</name>
<evidence type="ECO:0000256" key="1">
    <source>
        <dbReference type="SAM" id="MobiDB-lite"/>
    </source>
</evidence>
<evidence type="ECO:0000313" key="3">
    <source>
        <dbReference type="Proteomes" id="UP001629246"/>
    </source>
</evidence>
<organism evidence="2 3">
    <name type="scientific">Herbaspirillum lusitanum</name>
    <dbReference type="NCBI Taxonomy" id="213312"/>
    <lineage>
        <taxon>Bacteria</taxon>
        <taxon>Pseudomonadati</taxon>
        <taxon>Pseudomonadota</taxon>
        <taxon>Betaproteobacteria</taxon>
        <taxon>Burkholderiales</taxon>
        <taxon>Oxalobacteraceae</taxon>
        <taxon>Herbaspirillum</taxon>
    </lineage>
</organism>
<feature type="region of interest" description="Disordered" evidence="1">
    <location>
        <begin position="1"/>
        <end position="22"/>
    </location>
</feature>
<gene>
    <name evidence="2" type="ORF">PQR62_16885</name>
</gene>
<accession>A0ABW9ADI9</accession>
<dbReference type="Proteomes" id="UP001629246">
    <property type="component" value="Unassembled WGS sequence"/>
</dbReference>
<keyword evidence="3" id="KW-1185">Reference proteome</keyword>
<sequence>MGESGEQHTATQNERRPGPQSATLPLACATRISLYLPRRFPDLAFLLLFYMHSFVEPTLSNSRLAQSRLADAMSDEFLHKIHSRIYAIADIMALPALPLQRKQRRAIKNSIHKQIPGRP</sequence>